<dbReference type="PANTHER" id="PTHR19346">
    <property type="entry name" value="SUGAR PHOSPHATE TRANSPORTER DOMAIN-CONTAINING PROTEIN"/>
    <property type="match status" value="1"/>
</dbReference>
<evidence type="ECO:0000256" key="2">
    <source>
        <dbReference type="SAM" id="Phobius"/>
    </source>
</evidence>
<dbReference type="Pfam" id="PF00892">
    <property type="entry name" value="EamA"/>
    <property type="match status" value="1"/>
</dbReference>
<feature type="transmembrane region" description="Helical" evidence="2">
    <location>
        <begin position="315"/>
        <end position="333"/>
    </location>
</feature>
<dbReference type="GO" id="GO:0016020">
    <property type="term" value="C:membrane"/>
    <property type="evidence" value="ECO:0007669"/>
    <property type="project" value="InterPro"/>
</dbReference>
<dbReference type="Proteomes" id="UP000813461">
    <property type="component" value="Unassembled WGS sequence"/>
</dbReference>
<dbReference type="OrthoDB" id="10062838at2759"/>
<dbReference type="InterPro" id="IPR037185">
    <property type="entry name" value="EmrE-like"/>
</dbReference>
<feature type="transmembrane region" description="Helical" evidence="2">
    <location>
        <begin position="441"/>
        <end position="460"/>
    </location>
</feature>
<protein>
    <recommendedName>
        <fullName evidence="3">EamA domain-containing protein</fullName>
    </recommendedName>
</protein>
<gene>
    <name evidence="4" type="ORF">FB567DRAFT_488883</name>
</gene>
<keyword evidence="2" id="KW-0812">Transmembrane</keyword>
<feature type="transmembrane region" description="Helical" evidence="2">
    <location>
        <begin position="499"/>
        <end position="518"/>
    </location>
</feature>
<feature type="domain" description="EamA" evidence="3">
    <location>
        <begin position="258"/>
        <end position="331"/>
    </location>
</feature>
<feature type="compositionally biased region" description="Basic and acidic residues" evidence="1">
    <location>
        <begin position="97"/>
        <end position="110"/>
    </location>
</feature>
<feature type="region of interest" description="Disordered" evidence="1">
    <location>
        <begin position="1"/>
        <end position="127"/>
    </location>
</feature>
<evidence type="ECO:0000313" key="5">
    <source>
        <dbReference type="Proteomes" id="UP000813461"/>
    </source>
</evidence>
<accession>A0A8K0W2I9</accession>
<feature type="transmembrane region" description="Helical" evidence="2">
    <location>
        <begin position="157"/>
        <end position="181"/>
    </location>
</feature>
<dbReference type="InterPro" id="IPR026505">
    <property type="entry name" value="Solute_c_fam_35_mem_F3/F4"/>
</dbReference>
<dbReference type="AlphaFoldDB" id="A0A8K0W2I9"/>
<feature type="transmembrane region" description="Helical" evidence="2">
    <location>
        <begin position="467"/>
        <end position="487"/>
    </location>
</feature>
<dbReference type="InterPro" id="IPR000620">
    <property type="entry name" value="EamA_dom"/>
</dbReference>
<proteinExistence type="predicted"/>
<feature type="transmembrane region" description="Helical" evidence="2">
    <location>
        <begin position="400"/>
        <end position="421"/>
    </location>
</feature>
<organism evidence="4 5">
    <name type="scientific">Paraphoma chrysanthemicola</name>
    <dbReference type="NCBI Taxonomy" id="798071"/>
    <lineage>
        <taxon>Eukaryota</taxon>
        <taxon>Fungi</taxon>
        <taxon>Dikarya</taxon>
        <taxon>Ascomycota</taxon>
        <taxon>Pezizomycotina</taxon>
        <taxon>Dothideomycetes</taxon>
        <taxon>Pleosporomycetidae</taxon>
        <taxon>Pleosporales</taxon>
        <taxon>Pleosporineae</taxon>
        <taxon>Phaeosphaeriaceae</taxon>
        <taxon>Paraphoma</taxon>
    </lineage>
</organism>
<evidence type="ECO:0000313" key="4">
    <source>
        <dbReference type="EMBL" id="KAH7092223.1"/>
    </source>
</evidence>
<sequence length="540" mass="59667">MPESIPLRTKKKPPNPRPHADAHAPPHEPSIDDSGRSSSPVVISGLSSRQLSRASSPFADVPQKKAPPFNKEPDSPTNSDLDFDDWDEHDASMPSDLRPELDENERDGHRAPLLGRHSKDEDEGIEDSVGALSRRSTHHFHERDPESQAKYETRRKYTYAAITLALSLVSFTVQTETAVYIQHQLKWEKPYCMLYMTHGSWVLLYPVMLLFIRLQHWDQPWPTFWRRHTQMLRQIALTVQHQTLHPTPRQQQNSPVRYMLKMTAFITCALTLAGGSWYVAVNLTTASDLTAIYNCSAFFAYAFSIPILHEKVRTSKVVAVAIAIGGVFIVAYGDTSPAKHGSKSGGGAGGDKAPPSHEAENRAFGNLVIGVGSVLYGFYEVLYKRLACPPEGASPNRGVIFANTFGSLIGAFTLSVLWIPLPFLHYMGWEEFALPRGEQASMMAISVLANATFSGSFLVLISLTSPVLSSVAALLTIFIVALVDQLLPPPLNSPLTPAAIVGGILIIGAFLLLSWATYREMDEERRHKLEESPSEIASDD</sequence>
<feature type="compositionally biased region" description="Basic and acidic residues" evidence="1">
    <location>
        <begin position="18"/>
        <end position="35"/>
    </location>
</feature>
<name>A0A8K0W2I9_9PLEO</name>
<evidence type="ECO:0000256" key="1">
    <source>
        <dbReference type="SAM" id="MobiDB-lite"/>
    </source>
</evidence>
<keyword evidence="2" id="KW-1133">Transmembrane helix</keyword>
<dbReference type="SUPFAM" id="SSF103481">
    <property type="entry name" value="Multidrug resistance efflux transporter EmrE"/>
    <property type="match status" value="1"/>
</dbReference>
<keyword evidence="5" id="KW-1185">Reference proteome</keyword>
<reference evidence="4" key="1">
    <citation type="journal article" date="2021" name="Nat. Commun.">
        <title>Genetic determinants of endophytism in the Arabidopsis root mycobiome.</title>
        <authorList>
            <person name="Mesny F."/>
            <person name="Miyauchi S."/>
            <person name="Thiergart T."/>
            <person name="Pickel B."/>
            <person name="Atanasova L."/>
            <person name="Karlsson M."/>
            <person name="Huettel B."/>
            <person name="Barry K.W."/>
            <person name="Haridas S."/>
            <person name="Chen C."/>
            <person name="Bauer D."/>
            <person name="Andreopoulos W."/>
            <person name="Pangilinan J."/>
            <person name="LaButti K."/>
            <person name="Riley R."/>
            <person name="Lipzen A."/>
            <person name="Clum A."/>
            <person name="Drula E."/>
            <person name="Henrissat B."/>
            <person name="Kohler A."/>
            <person name="Grigoriev I.V."/>
            <person name="Martin F.M."/>
            <person name="Hacquard S."/>
        </authorList>
    </citation>
    <scope>NUCLEOTIDE SEQUENCE</scope>
    <source>
        <strain evidence="4">MPI-SDFR-AT-0120</strain>
    </source>
</reference>
<feature type="transmembrane region" description="Helical" evidence="2">
    <location>
        <begin position="258"/>
        <end position="279"/>
    </location>
</feature>
<keyword evidence="2" id="KW-0472">Membrane</keyword>
<feature type="transmembrane region" description="Helical" evidence="2">
    <location>
        <begin position="291"/>
        <end position="308"/>
    </location>
</feature>
<dbReference type="PANTHER" id="PTHR19346:SF4">
    <property type="entry name" value="SUGAR PHOSPHATE TRANSPORTER DOMAIN-CONTAINING PROTEIN"/>
    <property type="match status" value="1"/>
</dbReference>
<feature type="transmembrane region" description="Helical" evidence="2">
    <location>
        <begin position="363"/>
        <end position="379"/>
    </location>
</feature>
<feature type="transmembrane region" description="Helical" evidence="2">
    <location>
        <begin position="193"/>
        <end position="212"/>
    </location>
</feature>
<feature type="compositionally biased region" description="Low complexity" evidence="1">
    <location>
        <begin position="37"/>
        <end position="48"/>
    </location>
</feature>
<comment type="caution">
    <text evidence="4">The sequence shown here is derived from an EMBL/GenBank/DDBJ whole genome shotgun (WGS) entry which is preliminary data.</text>
</comment>
<dbReference type="EMBL" id="JAGMVJ010000003">
    <property type="protein sequence ID" value="KAH7092223.1"/>
    <property type="molecule type" value="Genomic_DNA"/>
</dbReference>
<evidence type="ECO:0000259" key="3">
    <source>
        <dbReference type="Pfam" id="PF00892"/>
    </source>
</evidence>